<proteinExistence type="inferred from homology"/>
<dbReference type="GO" id="GO:0009986">
    <property type="term" value="C:cell surface"/>
    <property type="evidence" value="ECO:0007669"/>
    <property type="project" value="TreeGrafter"/>
</dbReference>
<evidence type="ECO:0000256" key="1">
    <source>
        <dbReference type="ARBA" id="ARBA00005641"/>
    </source>
</evidence>
<dbReference type="GO" id="GO:0009251">
    <property type="term" value="P:glucan catabolic process"/>
    <property type="evidence" value="ECO:0007669"/>
    <property type="project" value="TreeGrafter"/>
</dbReference>
<evidence type="ECO:0000256" key="4">
    <source>
        <dbReference type="ARBA" id="ARBA00023316"/>
    </source>
</evidence>
<keyword evidence="11" id="KW-1185">Reference proteome</keyword>
<dbReference type="FunCoup" id="A0A1Z5T8W3">
    <property type="interactions" value="216"/>
</dbReference>
<evidence type="ECO:0000256" key="8">
    <source>
        <dbReference type="SAM" id="SignalP"/>
    </source>
</evidence>
<evidence type="ECO:0000313" key="11">
    <source>
        <dbReference type="Proteomes" id="UP000194280"/>
    </source>
</evidence>
<dbReference type="GO" id="GO:0071555">
    <property type="term" value="P:cell wall organization"/>
    <property type="evidence" value="ECO:0007669"/>
    <property type="project" value="UniProtKB-KW"/>
</dbReference>
<dbReference type="EMBL" id="MUNK01000094">
    <property type="protein sequence ID" value="OTA32428.1"/>
    <property type="molecule type" value="Genomic_DNA"/>
</dbReference>
<evidence type="ECO:0000256" key="6">
    <source>
        <dbReference type="ARBA" id="ARBA00038929"/>
    </source>
</evidence>
<dbReference type="OrthoDB" id="62120at2759"/>
<keyword evidence="4" id="KW-0961">Cell wall biogenesis/degradation</keyword>
<comment type="similarity">
    <text evidence="1 7">Belongs to the glycosyl hydrolase 5 (cellulase A) family.</text>
</comment>
<dbReference type="VEuPathDB" id="FungiDB:BTJ68_08072"/>
<accession>A0A1Z5T8W3</accession>
<dbReference type="SUPFAM" id="SSF51445">
    <property type="entry name" value="(Trans)glycosidases"/>
    <property type="match status" value="1"/>
</dbReference>
<dbReference type="FunFam" id="3.20.20.80:FF:000033">
    <property type="entry name" value="Glucan 1,3-beta-glucosidase A"/>
    <property type="match status" value="1"/>
</dbReference>
<dbReference type="Pfam" id="PF00150">
    <property type="entry name" value="Cellulase"/>
    <property type="match status" value="1"/>
</dbReference>
<evidence type="ECO:0000256" key="2">
    <source>
        <dbReference type="ARBA" id="ARBA00022801"/>
    </source>
</evidence>
<dbReference type="InterPro" id="IPR017853">
    <property type="entry name" value="GH"/>
</dbReference>
<evidence type="ECO:0000259" key="9">
    <source>
        <dbReference type="Pfam" id="PF00150"/>
    </source>
</evidence>
<gene>
    <name evidence="10" type="ORF">BTJ68_08072</name>
</gene>
<dbReference type="STRING" id="1157616.A0A1Z5T8W3"/>
<feature type="chain" id="PRO_5012645099" description="glucan 1,3-beta-glucosidase" evidence="8">
    <location>
        <begin position="19"/>
        <end position="426"/>
    </location>
</feature>
<keyword evidence="8" id="KW-0732">Signal</keyword>
<keyword evidence="2 7" id="KW-0378">Hydrolase</keyword>
<dbReference type="PANTHER" id="PTHR31297">
    <property type="entry name" value="GLUCAN ENDO-1,6-BETA-GLUCOSIDASE B"/>
    <property type="match status" value="1"/>
</dbReference>
<evidence type="ECO:0000256" key="3">
    <source>
        <dbReference type="ARBA" id="ARBA00023295"/>
    </source>
</evidence>
<dbReference type="PANTHER" id="PTHR31297:SF8">
    <property type="entry name" value="GLYCOSIDE HYDROLASE FAMILY 5 DOMAIN-CONTAINING PROTEIN"/>
    <property type="match status" value="1"/>
</dbReference>
<feature type="domain" description="Glycoside hydrolase family 5" evidence="9">
    <location>
        <begin position="91"/>
        <end position="323"/>
    </location>
</feature>
<evidence type="ECO:0000256" key="7">
    <source>
        <dbReference type="RuleBase" id="RU361153"/>
    </source>
</evidence>
<dbReference type="InterPro" id="IPR001547">
    <property type="entry name" value="Glyco_hydro_5"/>
</dbReference>
<organism evidence="10 11">
    <name type="scientific">Hortaea werneckii EXF-2000</name>
    <dbReference type="NCBI Taxonomy" id="1157616"/>
    <lineage>
        <taxon>Eukaryota</taxon>
        <taxon>Fungi</taxon>
        <taxon>Dikarya</taxon>
        <taxon>Ascomycota</taxon>
        <taxon>Pezizomycotina</taxon>
        <taxon>Dothideomycetes</taxon>
        <taxon>Dothideomycetidae</taxon>
        <taxon>Mycosphaerellales</taxon>
        <taxon>Teratosphaeriaceae</taxon>
        <taxon>Hortaea</taxon>
    </lineage>
</organism>
<dbReference type="EC" id="3.2.1.58" evidence="6"/>
<evidence type="ECO:0000256" key="5">
    <source>
        <dbReference type="ARBA" id="ARBA00036824"/>
    </source>
</evidence>
<dbReference type="InterPro" id="IPR050386">
    <property type="entry name" value="Glycosyl_hydrolase_5"/>
</dbReference>
<dbReference type="Gene3D" id="3.20.20.80">
    <property type="entry name" value="Glycosidases"/>
    <property type="match status" value="1"/>
</dbReference>
<dbReference type="Proteomes" id="UP000194280">
    <property type="component" value="Unassembled WGS sequence"/>
</dbReference>
<name>A0A1Z5T8W3_HORWE</name>
<sequence length="426" mass="47912">MKFTSAAITACAATAALAAPSRITKRFDHPTGGIRWGEEKIRGVNLGGWFVLEPWITPSMFHPYSYEDGVVDEYTLCQHLGKEQCRNVLEAHWSSWFSEGDFHKIADSGFNLVRIPIGYWAYDDSYGPYTSGAAPYLDSAISWARNAGLKVLIDLHGAPGSQNGFDNSGQRTDYLIWQKDGNVQKTLNALKQIQDKYGDSSYDDVVAGIELLNEPLTTNPGNGIDFDVTAQFERDGYGNQRTSSQSRVVVIHDGFRDPSSYNGWLTPSDNNAQWVAMDHHEYQCFTNELVAMEPWQHRQYVCNNAGVYSGADKWTIIGEWSAAMTDCAAALNGYGIGARYDGTYPGSSYIGSCEDRNYIETWSQTLRDDVRGYIEAQLETFERRTEGWIFWTWKTEGSPEWDAQRLIDNGIFPQPLTDRKFGQICT</sequence>
<reference evidence="10 11" key="1">
    <citation type="submission" date="2017-01" db="EMBL/GenBank/DDBJ databases">
        <title>The recent genome duplication of the halophilic yeast Hortaea werneckii: insights from long-read sequencing.</title>
        <authorList>
            <person name="Sinha S."/>
            <person name="Flibotte S."/>
            <person name="Neira M."/>
            <person name="Lenassi M."/>
            <person name="Gostincar C."/>
            <person name="Stajich J.E."/>
            <person name="Nislow C.E."/>
        </authorList>
    </citation>
    <scope>NUCLEOTIDE SEQUENCE [LARGE SCALE GENOMIC DNA]</scope>
    <source>
        <strain evidence="10 11">EXF-2000</strain>
    </source>
</reference>
<dbReference type="AlphaFoldDB" id="A0A1Z5T8W3"/>
<comment type="catalytic activity">
    <reaction evidence="5">
        <text>Successive hydrolysis of beta-D-glucose units from the non-reducing ends of (1-&gt;3)-beta-D-glucans, releasing alpha-glucose.</text>
        <dbReference type="EC" id="3.2.1.58"/>
    </reaction>
</comment>
<protein>
    <recommendedName>
        <fullName evidence="6">glucan 1,3-beta-glucosidase</fullName>
        <ecNumber evidence="6">3.2.1.58</ecNumber>
    </recommendedName>
</protein>
<feature type="signal peptide" evidence="8">
    <location>
        <begin position="1"/>
        <end position="18"/>
    </location>
</feature>
<evidence type="ECO:0000313" key="10">
    <source>
        <dbReference type="EMBL" id="OTA32428.1"/>
    </source>
</evidence>
<dbReference type="GO" id="GO:0005576">
    <property type="term" value="C:extracellular region"/>
    <property type="evidence" value="ECO:0007669"/>
    <property type="project" value="TreeGrafter"/>
</dbReference>
<dbReference type="GO" id="GO:0004338">
    <property type="term" value="F:glucan exo-1,3-beta-glucosidase activity"/>
    <property type="evidence" value="ECO:0007669"/>
    <property type="project" value="UniProtKB-EC"/>
</dbReference>
<dbReference type="InParanoid" id="A0A1Z5T8W3"/>
<keyword evidence="3 7" id="KW-0326">Glycosidase</keyword>
<comment type="caution">
    <text evidence="10">The sequence shown here is derived from an EMBL/GenBank/DDBJ whole genome shotgun (WGS) entry which is preliminary data.</text>
</comment>